<feature type="non-terminal residue" evidence="1">
    <location>
        <position position="1"/>
    </location>
</feature>
<evidence type="ECO:0000313" key="2">
    <source>
        <dbReference type="Proteomes" id="UP001341840"/>
    </source>
</evidence>
<name>A0ABU6RFD2_9FABA</name>
<reference evidence="1 2" key="1">
    <citation type="journal article" date="2023" name="Plants (Basel)">
        <title>Bridging the Gap: Combining Genomics and Transcriptomics Approaches to Understand Stylosanthes scabra, an Orphan Legume from the Brazilian Caatinga.</title>
        <authorList>
            <person name="Ferreira-Neto J.R.C."/>
            <person name="da Silva M.D."/>
            <person name="Binneck E."/>
            <person name="de Melo N.F."/>
            <person name="da Silva R.H."/>
            <person name="de Melo A.L.T.M."/>
            <person name="Pandolfi V."/>
            <person name="Bustamante F.O."/>
            <person name="Brasileiro-Vidal A.C."/>
            <person name="Benko-Iseppon A.M."/>
        </authorList>
    </citation>
    <scope>NUCLEOTIDE SEQUENCE [LARGE SCALE GENOMIC DNA]</scope>
    <source>
        <tissue evidence="1">Leaves</tissue>
    </source>
</reference>
<evidence type="ECO:0000313" key="1">
    <source>
        <dbReference type="EMBL" id="MED6122581.1"/>
    </source>
</evidence>
<dbReference type="EMBL" id="JASCZI010030433">
    <property type="protein sequence ID" value="MED6122581.1"/>
    <property type="molecule type" value="Genomic_DNA"/>
</dbReference>
<organism evidence="1 2">
    <name type="scientific">Stylosanthes scabra</name>
    <dbReference type="NCBI Taxonomy" id="79078"/>
    <lineage>
        <taxon>Eukaryota</taxon>
        <taxon>Viridiplantae</taxon>
        <taxon>Streptophyta</taxon>
        <taxon>Embryophyta</taxon>
        <taxon>Tracheophyta</taxon>
        <taxon>Spermatophyta</taxon>
        <taxon>Magnoliopsida</taxon>
        <taxon>eudicotyledons</taxon>
        <taxon>Gunneridae</taxon>
        <taxon>Pentapetalae</taxon>
        <taxon>rosids</taxon>
        <taxon>fabids</taxon>
        <taxon>Fabales</taxon>
        <taxon>Fabaceae</taxon>
        <taxon>Papilionoideae</taxon>
        <taxon>50 kb inversion clade</taxon>
        <taxon>dalbergioids sensu lato</taxon>
        <taxon>Dalbergieae</taxon>
        <taxon>Pterocarpus clade</taxon>
        <taxon>Stylosanthes</taxon>
    </lineage>
</organism>
<protein>
    <submittedName>
        <fullName evidence="1">Uncharacterized protein</fullName>
    </submittedName>
</protein>
<proteinExistence type="predicted"/>
<sequence length="61" mass="7169">ESTGNDRFSPPFSFFNPRVDRSGIISYEYEKREKFEDYNMRADAELGTRSAILRLDGWTTQ</sequence>
<accession>A0ABU6RFD2</accession>
<keyword evidence="2" id="KW-1185">Reference proteome</keyword>
<dbReference type="Proteomes" id="UP001341840">
    <property type="component" value="Unassembled WGS sequence"/>
</dbReference>
<comment type="caution">
    <text evidence="1">The sequence shown here is derived from an EMBL/GenBank/DDBJ whole genome shotgun (WGS) entry which is preliminary data.</text>
</comment>
<gene>
    <name evidence="1" type="ORF">PIB30_041037</name>
</gene>